<protein>
    <submittedName>
        <fullName evidence="8">Interferon 1GA1</fullName>
    </submittedName>
</protein>
<dbReference type="GeneID" id="101431357"/>
<accession>A0A7R8C3X2</accession>
<keyword evidence="2 6" id="KW-0202">Cytokine</keyword>
<keyword evidence="7" id="KW-0732">Signal</keyword>
<dbReference type="OMA" id="EGENLAC"/>
<feature type="chain" id="PRO_5030749114" evidence="7">
    <location>
        <begin position="23"/>
        <end position="170"/>
    </location>
</feature>
<dbReference type="Gene3D" id="1.20.1250.10">
    <property type="match status" value="1"/>
</dbReference>
<evidence type="ECO:0000256" key="1">
    <source>
        <dbReference type="ARBA" id="ARBA00004613"/>
    </source>
</evidence>
<evidence type="ECO:0000313" key="8">
    <source>
        <dbReference type="EMBL" id="CAB0000531.1"/>
    </source>
</evidence>
<keyword evidence="3" id="KW-0964">Secreted</keyword>
<keyword evidence="4 6" id="KW-0051">Antiviral defense</keyword>
<comment type="subcellular location">
    <subcellularLocation>
        <location evidence="1">Secreted</location>
    </subcellularLocation>
</comment>
<dbReference type="KEGG" id="dnm:101431357"/>
<dbReference type="Pfam" id="PF00143">
    <property type="entry name" value="Interferon"/>
    <property type="match status" value="1"/>
</dbReference>
<dbReference type="EMBL" id="LR761273">
    <property type="protein sequence ID" value="CAB0000531.1"/>
    <property type="molecule type" value="Genomic_DNA"/>
</dbReference>
<dbReference type="FunFam" id="1.20.1250.10:FF:000001">
    <property type="entry name" value="Interferon alpha"/>
    <property type="match status" value="1"/>
</dbReference>
<sequence length="170" mass="19642">MDHMYLLLAGLMLCSSLDCSLGCPLPRSQGLESKEIFTLLRQMNRIPSHSCLNDRVDFKYPWKAETVTQIPKTQATCFSYEMFQQIFNLFQKENSRAAWDNSLLDELLSRLDHNLEQVEQMKVENLPCADLGTLVRDYLQGTDGYLNEKKYSSCAWEVVRGEPEMCFPLI</sequence>
<feature type="signal peptide" evidence="7">
    <location>
        <begin position="1"/>
        <end position="22"/>
    </location>
</feature>
<evidence type="ECO:0000256" key="2">
    <source>
        <dbReference type="ARBA" id="ARBA00022514"/>
    </source>
</evidence>
<comment type="similarity">
    <text evidence="6">Belongs to the alpha/beta interferon family.</text>
</comment>
<dbReference type="SMART" id="SM00076">
    <property type="entry name" value="IFabd"/>
    <property type="match status" value="1"/>
</dbReference>
<dbReference type="GO" id="GO:0005126">
    <property type="term" value="F:cytokine receptor binding"/>
    <property type="evidence" value="ECO:0007669"/>
    <property type="project" value="InterPro"/>
</dbReference>
<evidence type="ECO:0000256" key="5">
    <source>
        <dbReference type="ARBA" id="ARBA00023157"/>
    </source>
</evidence>
<dbReference type="GO" id="GO:0005615">
    <property type="term" value="C:extracellular space"/>
    <property type="evidence" value="ECO:0007669"/>
    <property type="project" value="UniProtKB-KW"/>
</dbReference>
<proteinExistence type="inferred from homology"/>
<dbReference type="GO" id="GO:0005125">
    <property type="term" value="F:cytokine activity"/>
    <property type="evidence" value="ECO:0007669"/>
    <property type="project" value="UniProtKB-KW"/>
</dbReference>
<organism evidence="8">
    <name type="scientific">Dasypus novemcinctus</name>
    <name type="common">Nine-banded armadillo</name>
    <dbReference type="NCBI Taxonomy" id="9361"/>
    <lineage>
        <taxon>Eukaryota</taxon>
        <taxon>Metazoa</taxon>
        <taxon>Chordata</taxon>
        <taxon>Craniata</taxon>
        <taxon>Vertebrata</taxon>
        <taxon>Euteleostomi</taxon>
        <taxon>Mammalia</taxon>
        <taxon>Eutheria</taxon>
        <taxon>Xenarthra</taxon>
        <taxon>Cingulata</taxon>
        <taxon>Dasypodidae</taxon>
        <taxon>Dasypus</taxon>
    </lineage>
</organism>
<dbReference type="PRINTS" id="PR00266">
    <property type="entry name" value="INTERFERONAB"/>
</dbReference>
<name>A0A7R8C3X2_DASNO</name>
<evidence type="ECO:0000256" key="6">
    <source>
        <dbReference type="RuleBase" id="RU000436"/>
    </source>
</evidence>
<dbReference type="OrthoDB" id="9794640at2759"/>
<dbReference type="GO" id="GO:0051607">
    <property type="term" value="P:defense response to virus"/>
    <property type="evidence" value="ECO:0007669"/>
    <property type="project" value="UniProtKB-KW"/>
</dbReference>
<reference evidence="8" key="1">
    <citation type="journal article" date="2020" name="Genomics">
        <title>Comparative genomic analysis of eutherian interferon genes.</title>
        <authorList>
            <person name="Premzl M."/>
        </authorList>
    </citation>
    <scope>NUCLEOTIDE SEQUENCE</scope>
</reference>
<dbReference type="PANTHER" id="PTHR11691">
    <property type="entry name" value="TYPE I INTERFERON"/>
    <property type="match status" value="1"/>
</dbReference>
<evidence type="ECO:0000256" key="4">
    <source>
        <dbReference type="ARBA" id="ARBA00023118"/>
    </source>
</evidence>
<gene>
    <name evidence="8" type="primary">IF1GA1</name>
</gene>
<evidence type="ECO:0000256" key="7">
    <source>
        <dbReference type="SAM" id="SignalP"/>
    </source>
</evidence>
<dbReference type="SUPFAM" id="SSF47266">
    <property type="entry name" value="4-helical cytokines"/>
    <property type="match status" value="1"/>
</dbReference>
<dbReference type="InterPro" id="IPR000471">
    <property type="entry name" value="Interferon_alpha/beta/delta"/>
</dbReference>
<evidence type="ECO:0000256" key="3">
    <source>
        <dbReference type="ARBA" id="ARBA00022525"/>
    </source>
</evidence>
<keyword evidence="5" id="KW-1015">Disulfide bond</keyword>
<dbReference type="AlphaFoldDB" id="A0A7R8C3X2"/>
<dbReference type="InterPro" id="IPR009079">
    <property type="entry name" value="4_helix_cytokine-like_core"/>
</dbReference>
<dbReference type="PANTHER" id="PTHR11691:SF61">
    <property type="entry name" value="INTERFERON-DELTA-4"/>
    <property type="match status" value="1"/>
</dbReference>